<sequence length="62" mass="6556">MFTKCVVCAFQGSNMKDSDGTSLTIEPVGLAIGVRACPIAAIGGFLSFLLRTKLYGERVVAM</sequence>
<proteinExistence type="predicted"/>
<organism evidence="1">
    <name type="scientific">Zea mays</name>
    <name type="common">Maize</name>
    <dbReference type="NCBI Taxonomy" id="4577"/>
    <lineage>
        <taxon>Eukaryota</taxon>
        <taxon>Viridiplantae</taxon>
        <taxon>Streptophyta</taxon>
        <taxon>Embryophyta</taxon>
        <taxon>Tracheophyta</taxon>
        <taxon>Spermatophyta</taxon>
        <taxon>Magnoliopsida</taxon>
        <taxon>Liliopsida</taxon>
        <taxon>Poales</taxon>
        <taxon>Poaceae</taxon>
        <taxon>PACMAD clade</taxon>
        <taxon>Panicoideae</taxon>
        <taxon>Andropogonodae</taxon>
        <taxon>Andropogoneae</taxon>
        <taxon>Tripsacinae</taxon>
        <taxon>Zea</taxon>
    </lineage>
</organism>
<reference evidence="1" key="1">
    <citation type="submission" date="2015-12" db="EMBL/GenBank/DDBJ databases">
        <title>Update maize B73 reference genome by single molecule sequencing technologies.</title>
        <authorList>
            <consortium name="Maize Genome Sequencing Project"/>
            <person name="Ware D."/>
        </authorList>
    </citation>
    <scope>NUCLEOTIDE SEQUENCE</scope>
    <source>
        <tissue evidence="1">Seedling</tissue>
    </source>
</reference>
<evidence type="ECO:0000313" key="1">
    <source>
        <dbReference type="EMBL" id="AQK95149.1"/>
    </source>
</evidence>
<protein>
    <submittedName>
        <fullName evidence="1">Tudor/PWWP/MBT superfamily protein</fullName>
    </submittedName>
</protein>
<dbReference type="AlphaFoldDB" id="A0A1D6FUK4"/>
<gene>
    <name evidence="1" type="ORF">ZEAMMB73_Zm00001d010869</name>
</gene>
<name>A0A1D6FUK4_MAIZE</name>
<accession>A0A1D6FUK4</accession>
<dbReference type="EMBL" id="CM000784">
    <property type="protein sequence ID" value="AQK95149.1"/>
    <property type="molecule type" value="Genomic_DNA"/>
</dbReference>